<dbReference type="EMBL" id="PIPL01000001">
    <property type="protein sequence ID" value="RUO26552.1"/>
    <property type="molecule type" value="Genomic_DNA"/>
</dbReference>
<name>A0A432W8Y9_9GAMM</name>
<gene>
    <name evidence="1" type="ORF">CWE09_07540</name>
</gene>
<reference evidence="1 2" key="1">
    <citation type="journal article" date="2011" name="Front. Microbiol.">
        <title>Genomic signatures of strain selection and enhancement in Bacillus atrophaeus var. globigii, a historical biowarfare simulant.</title>
        <authorList>
            <person name="Gibbons H.S."/>
            <person name="Broomall S.M."/>
            <person name="McNew L.A."/>
            <person name="Daligault H."/>
            <person name="Chapman C."/>
            <person name="Bruce D."/>
            <person name="Karavis M."/>
            <person name="Krepps M."/>
            <person name="McGregor P.A."/>
            <person name="Hong C."/>
            <person name="Park K.H."/>
            <person name="Akmal A."/>
            <person name="Feldman A."/>
            <person name="Lin J.S."/>
            <person name="Chang W.E."/>
            <person name="Higgs B.W."/>
            <person name="Demirev P."/>
            <person name="Lindquist J."/>
            <person name="Liem A."/>
            <person name="Fochler E."/>
            <person name="Read T.D."/>
            <person name="Tapia R."/>
            <person name="Johnson S."/>
            <person name="Bishop-Lilly K.A."/>
            <person name="Detter C."/>
            <person name="Han C."/>
            <person name="Sozhamannan S."/>
            <person name="Rosenzweig C.N."/>
            <person name="Skowronski E.W."/>
        </authorList>
    </citation>
    <scope>NUCLEOTIDE SEQUENCE [LARGE SCALE GENOMIC DNA]</scope>
    <source>
        <strain evidence="1 2">MLST1</strain>
    </source>
</reference>
<evidence type="ECO:0000313" key="1">
    <source>
        <dbReference type="EMBL" id="RUO26552.1"/>
    </source>
</evidence>
<sequence length="93" mass="10167">MDSSPFKSPMNLTMTQPVVAVITQVIAAARCRLSAAINKASAPPNSCAISDIADAEPAFSVEPDLYMPAMPPLQLINKLKHWWHGRRRKGQIP</sequence>
<proteinExistence type="predicted"/>
<organism evidence="1 2">
    <name type="scientific">Aliidiomarina minuta</name>
    <dbReference type="NCBI Taxonomy" id="880057"/>
    <lineage>
        <taxon>Bacteria</taxon>
        <taxon>Pseudomonadati</taxon>
        <taxon>Pseudomonadota</taxon>
        <taxon>Gammaproteobacteria</taxon>
        <taxon>Alteromonadales</taxon>
        <taxon>Idiomarinaceae</taxon>
        <taxon>Aliidiomarina</taxon>
    </lineage>
</organism>
<dbReference type="AlphaFoldDB" id="A0A432W8Y9"/>
<keyword evidence="2" id="KW-1185">Reference proteome</keyword>
<evidence type="ECO:0000313" key="2">
    <source>
        <dbReference type="Proteomes" id="UP000288293"/>
    </source>
</evidence>
<protein>
    <submittedName>
        <fullName evidence="1">Uncharacterized protein</fullName>
    </submittedName>
</protein>
<comment type="caution">
    <text evidence="1">The sequence shown here is derived from an EMBL/GenBank/DDBJ whole genome shotgun (WGS) entry which is preliminary data.</text>
</comment>
<dbReference type="Proteomes" id="UP000288293">
    <property type="component" value="Unassembled WGS sequence"/>
</dbReference>
<accession>A0A432W8Y9</accession>